<dbReference type="GO" id="GO:0006366">
    <property type="term" value="P:transcription by RNA polymerase II"/>
    <property type="evidence" value="ECO:0007669"/>
    <property type="project" value="InterPro"/>
</dbReference>
<name>A0AA38HSF0_9CUCU</name>
<sequence>MYSRPTPRETDEDLLRLQEEFARQHSENKVKLAATVVSEKQDEKSQSSSDPNDIQDQLANTFEAIPDHSNLGSIIEKTPQTHTLPRLNFNTNRGFPAPKRRDAGVDSAQGSGSIFAKQFKRAKKSEDVKISEERLPSQSFVVTGSERNDIHEENIKKMKEMSEKEILEERQRLMETMDPAIIAFLKNRRQKVEAEVKVNRNPTIEEQNAAARNMEVEDIDTTSEILKNPDAEKWLNFKVFESSKLAWMKGVEVPKIEKSRSYEARFDFEGWLLPYSEQEITEKSRVLYHHGDEAGRPGYTLQELFQLSRSNVIQQKIVALNTIANILELQSTGVYDDVIELPIEQIFFVLRFCLDDNTPAVLNAAIKAMRNLFSSKVDETCLDCLLGFGLGRIQPILAVDNDPEDDDRVNDQQLAETNLVKCLARTEILARIRYVINTVRPSLETIVYCMDILIRLSRDSQFIFTRLYKCENLISSIVSNFVPNTQSSSSDPSSPYGLPLIQALKLLRVLASRSQTIASDLVGKYRVMDAILSYLSTNQYSMNTNGLKLQTESMHLWSVFVHYGLAMEHIEVLQPVLIELLNYHLKNTNFDMSTTYVRQGHVSALLILIGGCCKRVTLVSPFLSTLHSCMTKWFKQFMTLNEFTCGKLQIVASMFYCLAMLSKSMELPADVATIISEVLKSQGFKTVTKTITNGSMLLNNYEPHKTSPNLKSLEAAAWYTSEHVVPLIQSNSPLPFLSALSNFVEACSDNDLKLAFLSDNNVGNYLSEVRHLPKYYLTSNWFTRVESNVIMNILKCSIVVKNNLDTRPFYEVGIKCLSIFTTEQKPNIEYVLKNIVLSPEFYPSDVLLQNLTLEQRSDCIATSLENLNDILEVYTRVLGLKIDVPTFTTNLSLDYDRGNVIPIDWIYTPIIVLYSNQQQNKQNPTEQEQVFIIRNCLRWILIYETYFPELASAINPTDRFCRIACTFVGSDNLFLIDEIHNLLQLCLNNIMKSEKEINFNKEIQGLTSFQDFYTQLLEQYQGVSYGDVLFGNFVLVPLTQRHSLKWRKTLWSEYLGVVEMFNVTVEQSVCPLEGFLEPEEDDLSLLKCYRRAIVNNSVRQHSILYKVAKHHVEQFVAKKKNKS</sequence>
<dbReference type="PANTHER" id="PTHR21483">
    <property type="entry name" value="RNA POLYMERASE II-ASSOCIATED PROTEIN 1"/>
    <property type="match status" value="1"/>
</dbReference>
<dbReference type="InterPro" id="IPR057989">
    <property type="entry name" value="TPR_RPAP1/MINIYO-like"/>
</dbReference>
<evidence type="ECO:0000259" key="7">
    <source>
        <dbReference type="Pfam" id="PF08621"/>
    </source>
</evidence>
<dbReference type="Pfam" id="PF25766">
    <property type="entry name" value="TPR_RPAP1"/>
    <property type="match status" value="1"/>
</dbReference>
<evidence type="ECO:0000259" key="8">
    <source>
        <dbReference type="Pfam" id="PF25766"/>
    </source>
</evidence>
<dbReference type="InterPro" id="IPR013929">
    <property type="entry name" value="RPAP1_C"/>
</dbReference>
<comment type="caution">
    <text evidence="9">The sequence shown here is derived from an EMBL/GenBank/DDBJ whole genome shotgun (WGS) entry which is preliminary data.</text>
</comment>
<evidence type="ECO:0000256" key="4">
    <source>
        <dbReference type="ARBA" id="ARBA00023242"/>
    </source>
</evidence>
<dbReference type="AlphaFoldDB" id="A0AA38HSF0"/>
<evidence type="ECO:0000256" key="2">
    <source>
        <dbReference type="ARBA" id="ARBA00009953"/>
    </source>
</evidence>
<dbReference type="Pfam" id="PF08621">
    <property type="entry name" value="RPAP1_N"/>
    <property type="match status" value="1"/>
</dbReference>
<comment type="similarity">
    <text evidence="2">Belongs to the RPAP1 family.</text>
</comment>
<feature type="compositionally biased region" description="Polar residues" evidence="5">
    <location>
        <begin position="78"/>
        <end position="93"/>
    </location>
</feature>
<feature type="domain" description="RPAP1/MINIYO-like TPR repeats" evidence="8">
    <location>
        <begin position="906"/>
        <end position="1122"/>
    </location>
</feature>
<gene>
    <name evidence="9" type="ORF">Zmor_025623</name>
</gene>
<dbReference type="PANTHER" id="PTHR21483:SF18">
    <property type="entry name" value="RNA POLYMERASE II-ASSOCIATED PROTEIN 1"/>
    <property type="match status" value="1"/>
</dbReference>
<keyword evidence="3" id="KW-0804">Transcription</keyword>
<dbReference type="InterPro" id="IPR013930">
    <property type="entry name" value="RPAP1_N"/>
</dbReference>
<evidence type="ECO:0000256" key="5">
    <source>
        <dbReference type="SAM" id="MobiDB-lite"/>
    </source>
</evidence>
<proteinExistence type="inferred from homology"/>
<dbReference type="Pfam" id="PF08620">
    <property type="entry name" value="RPAP1_C"/>
    <property type="match status" value="1"/>
</dbReference>
<accession>A0AA38HSF0</accession>
<dbReference type="Proteomes" id="UP001168821">
    <property type="component" value="Unassembled WGS sequence"/>
</dbReference>
<protein>
    <recommendedName>
        <fullName evidence="11">RNA polymerase II-associated protein 1</fullName>
    </recommendedName>
</protein>
<feature type="domain" description="RPAP1 C-terminal" evidence="6">
    <location>
        <begin position="263"/>
        <end position="328"/>
    </location>
</feature>
<feature type="domain" description="RPAP1 N-terminal" evidence="7">
    <location>
        <begin position="149"/>
        <end position="191"/>
    </location>
</feature>
<evidence type="ECO:0000313" key="10">
    <source>
        <dbReference type="Proteomes" id="UP001168821"/>
    </source>
</evidence>
<reference evidence="9" key="1">
    <citation type="journal article" date="2023" name="G3 (Bethesda)">
        <title>Whole genome assemblies of Zophobas morio and Tenebrio molitor.</title>
        <authorList>
            <person name="Kaur S."/>
            <person name="Stinson S.A."/>
            <person name="diCenzo G.C."/>
        </authorList>
    </citation>
    <scope>NUCLEOTIDE SEQUENCE</scope>
    <source>
        <strain evidence="9">QUZm001</strain>
    </source>
</reference>
<evidence type="ECO:0000313" key="9">
    <source>
        <dbReference type="EMBL" id="KAJ3642874.1"/>
    </source>
</evidence>
<dbReference type="SUPFAM" id="SSF48371">
    <property type="entry name" value="ARM repeat"/>
    <property type="match status" value="1"/>
</dbReference>
<evidence type="ECO:0000259" key="6">
    <source>
        <dbReference type="Pfam" id="PF08620"/>
    </source>
</evidence>
<organism evidence="9 10">
    <name type="scientific">Zophobas morio</name>
    <dbReference type="NCBI Taxonomy" id="2755281"/>
    <lineage>
        <taxon>Eukaryota</taxon>
        <taxon>Metazoa</taxon>
        <taxon>Ecdysozoa</taxon>
        <taxon>Arthropoda</taxon>
        <taxon>Hexapoda</taxon>
        <taxon>Insecta</taxon>
        <taxon>Pterygota</taxon>
        <taxon>Neoptera</taxon>
        <taxon>Endopterygota</taxon>
        <taxon>Coleoptera</taxon>
        <taxon>Polyphaga</taxon>
        <taxon>Cucujiformia</taxon>
        <taxon>Tenebrionidae</taxon>
        <taxon>Zophobas</taxon>
    </lineage>
</organism>
<dbReference type="EMBL" id="JALNTZ010000008">
    <property type="protein sequence ID" value="KAJ3642874.1"/>
    <property type="molecule type" value="Genomic_DNA"/>
</dbReference>
<evidence type="ECO:0008006" key="11">
    <source>
        <dbReference type="Google" id="ProtNLM"/>
    </source>
</evidence>
<feature type="region of interest" description="Disordered" evidence="5">
    <location>
        <begin position="78"/>
        <end position="110"/>
    </location>
</feature>
<evidence type="ECO:0000256" key="3">
    <source>
        <dbReference type="ARBA" id="ARBA00023163"/>
    </source>
</evidence>
<dbReference type="InterPro" id="IPR039913">
    <property type="entry name" value="RPAP1/Rba50"/>
</dbReference>
<comment type="subcellular location">
    <subcellularLocation>
        <location evidence="1">Nucleus</location>
    </subcellularLocation>
</comment>
<evidence type="ECO:0000256" key="1">
    <source>
        <dbReference type="ARBA" id="ARBA00004123"/>
    </source>
</evidence>
<dbReference type="InterPro" id="IPR016024">
    <property type="entry name" value="ARM-type_fold"/>
</dbReference>
<keyword evidence="10" id="KW-1185">Reference proteome</keyword>
<keyword evidence="4" id="KW-0539">Nucleus</keyword>